<dbReference type="InterPro" id="IPR036942">
    <property type="entry name" value="Beta-barrel_TonB_sf"/>
</dbReference>
<dbReference type="Gene3D" id="2.60.40.1120">
    <property type="entry name" value="Carboxypeptidase-like, regulatory domain"/>
    <property type="match status" value="1"/>
</dbReference>
<evidence type="ECO:0000256" key="5">
    <source>
        <dbReference type="ARBA" id="ARBA00023136"/>
    </source>
</evidence>
<dbReference type="GO" id="GO:0009279">
    <property type="term" value="C:cell outer membrane"/>
    <property type="evidence" value="ECO:0007669"/>
    <property type="project" value="UniProtKB-SubCell"/>
</dbReference>
<dbReference type="Proteomes" id="UP000270530">
    <property type="component" value="Chromosome"/>
</dbReference>
<evidence type="ECO:0000313" key="10">
    <source>
        <dbReference type="Proteomes" id="UP000270530"/>
    </source>
</evidence>
<gene>
    <name evidence="9" type="ORF">ALSL_1705</name>
</gene>
<dbReference type="EMBL" id="AP018560">
    <property type="protein sequence ID" value="BBD80355.1"/>
    <property type="molecule type" value="Genomic_DNA"/>
</dbReference>
<keyword evidence="10" id="KW-1185">Reference proteome</keyword>
<dbReference type="SUPFAM" id="SSF49464">
    <property type="entry name" value="Carboxypeptidase regulatory domain-like"/>
    <property type="match status" value="1"/>
</dbReference>
<feature type="domain" description="TonB-dependent transporter Oar-like beta-barrel" evidence="8">
    <location>
        <begin position="248"/>
        <end position="1012"/>
    </location>
</feature>
<evidence type="ECO:0000256" key="3">
    <source>
        <dbReference type="ARBA" id="ARBA00022452"/>
    </source>
</evidence>
<dbReference type="InterPro" id="IPR039426">
    <property type="entry name" value="TonB-dep_rcpt-like"/>
</dbReference>
<organism evidence="9 10">
    <name type="scientific">Aerosticca soli</name>
    <dbReference type="NCBI Taxonomy" id="2010829"/>
    <lineage>
        <taxon>Bacteria</taxon>
        <taxon>Pseudomonadati</taxon>
        <taxon>Pseudomonadota</taxon>
        <taxon>Gammaproteobacteria</taxon>
        <taxon>Lysobacterales</taxon>
        <taxon>Rhodanobacteraceae</taxon>
        <taxon>Aerosticca</taxon>
    </lineage>
</organism>
<dbReference type="Gene3D" id="2.40.170.20">
    <property type="entry name" value="TonB-dependent receptor, beta-barrel domain"/>
    <property type="match status" value="1"/>
</dbReference>
<dbReference type="InterPro" id="IPR057601">
    <property type="entry name" value="Oar-like_b-barrel"/>
</dbReference>
<evidence type="ECO:0000259" key="8">
    <source>
        <dbReference type="Pfam" id="PF25183"/>
    </source>
</evidence>
<dbReference type="GO" id="GO:0015344">
    <property type="term" value="F:siderophore uptake transmembrane transporter activity"/>
    <property type="evidence" value="ECO:0007669"/>
    <property type="project" value="TreeGrafter"/>
</dbReference>
<evidence type="ECO:0000256" key="1">
    <source>
        <dbReference type="ARBA" id="ARBA00004571"/>
    </source>
</evidence>
<dbReference type="KEGG" id="rbd:ALSL_1705"/>
<evidence type="ECO:0000256" key="7">
    <source>
        <dbReference type="SAM" id="SignalP"/>
    </source>
</evidence>
<keyword evidence="3" id="KW-1134">Transmembrane beta strand</keyword>
<accession>A0A2Z6E5C9</accession>
<dbReference type="InterPro" id="IPR008969">
    <property type="entry name" value="CarboxyPept-like_regulatory"/>
</dbReference>
<keyword evidence="4" id="KW-0812">Transmembrane</keyword>
<reference evidence="10" key="2">
    <citation type="submission" date="2018-06" db="EMBL/GenBank/DDBJ databases">
        <title>Genome sequence of Rhodanobacteraceae bacterium strain Dysh456.</title>
        <authorList>
            <person name="Fukui M."/>
        </authorList>
    </citation>
    <scope>NUCLEOTIDE SEQUENCE [LARGE SCALE GENOMIC DNA]</scope>
    <source>
        <strain evidence="10">Dysh456</strain>
    </source>
</reference>
<comment type="subcellular location">
    <subcellularLocation>
        <location evidence="1">Cell outer membrane</location>
        <topology evidence="1">Multi-pass membrane protein</topology>
    </subcellularLocation>
</comment>
<name>A0A2Z6E5C9_9GAMM</name>
<dbReference type="GO" id="GO:0044718">
    <property type="term" value="P:siderophore transmembrane transport"/>
    <property type="evidence" value="ECO:0007669"/>
    <property type="project" value="TreeGrafter"/>
</dbReference>
<dbReference type="PANTHER" id="PTHR30069">
    <property type="entry name" value="TONB-DEPENDENT OUTER MEMBRANE RECEPTOR"/>
    <property type="match status" value="1"/>
</dbReference>
<dbReference type="SUPFAM" id="SSF56935">
    <property type="entry name" value="Porins"/>
    <property type="match status" value="1"/>
</dbReference>
<feature type="signal peptide" evidence="7">
    <location>
        <begin position="1"/>
        <end position="26"/>
    </location>
</feature>
<proteinExistence type="predicted"/>
<protein>
    <submittedName>
        <fullName evidence="9">Oar protein</fullName>
    </submittedName>
</protein>
<evidence type="ECO:0000256" key="6">
    <source>
        <dbReference type="ARBA" id="ARBA00023237"/>
    </source>
</evidence>
<keyword evidence="7" id="KW-0732">Signal</keyword>
<keyword evidence="5" id="KW-0472">Membrane</keyword>
<dbReference type="PANTHER" id="PTHR30069:SF46">
    <property type="entry name" value="OAR PROTEIN"/>
    <property type="match status" value="1"/>
</dbReference>
<keyword evidence="6" id="KW-0998">Cell outer membrane</keyword>
<dbReference type="Pfam" id="PF13620">
    <property type="entry name" value="CarboxypepD_reg"/>
    <property type="match status" value="1"/>
</dbReference>
<reference evidence="10" key="1">
    <citation type="submission" date="2018-04" db="EMBL/GenBank/DDBJ databases">
        <authorList>
            <person name="Watanabe M."/>
            <person name="Kojima H."/>
        </authorList>
    </citation>
    <scope>NUCLEOTIDE SEQUENCE [LARGE SCALE GENOMIC DNA]</scope>
    <source>
        <strain evidence="10">Dysh456</strain>
    </source>
</reference>
<dbReference type="AlphaFoldDB" id="A0A2Z6E5C9"/>
<dbReference type="OrthoDB" id="9768147at2"/>
<dbReference type="RefSeq" id="WP_126538269.1">
    <property type="nucleotide sequence ID" value="NZ_AP018560.1"/>
</dbReference>
<evidence type="ECO:0000256" key="4">
    <source>
        <dbReference type="ARBA" id="ARBA00022692"/>
    </source>
</evidence>
<sequence length="1089" mass="119215">MNNRLRAKLLPFAVSALLAAAAPVGAQETSAAISGRVLDANGQPVAGAVVQIVHEPSGTTKVTTTDASGRYAAQGLRVGGPYDVTVSKAGLSQAEQHEVYLKLAQDTAINLVMGTGQAATSLAGVTVTGTAGAQVFNPDNKGLSTVITGRDLRMLPMPGRSIQDVVRLDPRIAITDRGDGSISAVGQNTRYNRISVDGVGVGDPFGLNSNGMPYIGSPVSMDTIAEYNISTANYDTTSDTVGADVNAVTKSGTNEFHGSAYYAYRNADDMVGKAGWLDKNRSYQGYDRDWTGGVTLGGPIVKDKLFFFASYEKQKTIGLGNDSANGLDPNLGNGPSTSNKISPGDLQRIIDTANKLGLKPGDFSGGGVDLESKRSLAKLDWNITDNHRASLSFQRTKETQPVVQGNSNNAIGLTSYWYTKNSDTKNYSLQLFDDWNDVLSTETKIGYKDFSQVRTVPWQQPQVYVNLGKDVTGKPNGSPPYVDLGEDQYSDYNSIATKTWTLFSAATLYLGDHTVRGGIDFEQDKIYNLFGRTEFGAYTFWGIDNFARGIYYQYDLYQPAQGYTLDDVAAKWRMRRYSGFLQDTWQVTDQFSLMYGFRVNRYATGDKPIYNPTFEKAFGYRNDNTINGRVQVEPRLSFNYSFNTERPTQLRGGVGLFQSNPPTVWMTNPYQNNGMTVATYSVRNSSNAPVGPGTPYPAFSPDPFGQNIPGAAGKQMNVDTIAPDFKLPSVWKSSIALDHELPWLGIVGSLEYEHIQVRNAIFYKNINIGAPTGRLPDGRYTFYKNPLGGPTGNTNRANANPAFSGTSTLLDNTSKGGSDALTLSFKKPFADDWAASLGVTLAHAKEVNPGTSSQASSNFSNNVWVNPNEEVDGVANYAVTRRVVGTLTWSHAFFGDYATTISAFYNGQTGQPYSWTFGNDANGDSYSRDLVYIPRPGDVEFQAGTSAQAIQQFYDYIQHDDYLKHHQGEIAKRNKARAAWTNELDMSFSQEIPGLFKGNKGEIRLDIYNFLNLLDKDWGQQSYIPFPYTRTLANYQGVDKATGKYIYGLPVDASGNYQPGPKVIYDAGRDIKTNVVSRWSALLTLRYTF</sequence>
<dbReference type="Pfam" id="PF25183">
    <property type="entry name" value="OMP_b-brl_4"/>
    <property type="match status" value="1"/>
</dbReference>
<keyword evidence="2" id="KW-0813">Transport</keyword>
<feature type="chain" id="PRO_5016415167" evidence="7">
    <location>
        <begin position="27"/>
        <end position="1089"/>
    </location>
</feature>
<evidence type="ECO:0000256" key="2">
    <source>
        <dbReference type="ARBA" id="ARBA00022448"/>
    </source>
</evidence>
<evidence type="ECO:0000313" key="9">
    <source>
        <dbReference type="EMBL" id="BBD80355.1"/>
    </source>
</evidence>